<evidence type="ECO:0000256" key="1">
    <source>
        <dbReference type="SAM" id="MobiDB-lite"/>
    </source>
</evidence>
<proteinExistence type="predicted"/>
<sequence length="230" mass="24469">MSGALRRSAARAVGRFGSPWQQWQSPPAWVSWAVFAPTSAARDDGVHPYGNLQRGMATGQHPLYELDKIKRTAEGHIDITDEEPGTGDMPHMRGPMLDMVEEEFREPPREDGSPKEGVPDFFIGDTPPEHSRSPPPGSGAATTSAEVASSISSGPHENTNQEGGYGGPGQDYYHGTIPVVTDPVSGMATGSVVNADKAAREELGAAVIRGRSEERVGVHTQKSGTLVDVD</sequence>
<accession>A0A150H146</accession>
<feature type="compositionally biased region" description="Polar residues" evidence="1">
    <location>
        <begin position="140"/>
        <end position="162"/>
    </location>
</feature>
<dbReference type="Proteomes" id="UP000075714">
    <property type="component" value="Unassembled WGS sequence"/>
</dbReference>
<organism evidence="2 3">
    <name type="scientific">Gonium pectorale</name>
    <name type="common">Green alga</name>
    <dbReference type="NCBI Taxonomy" id="33097"/>
    <lineage>
        <taxon>Eukaryota</taxon>
        <taxon>Viridiplantae</taxon>
        <taxon>Chlorophyta</taxon>
        <taxon>core chlorophytes</taxon>
        <taxon>Chlorophyceae</taxon>
        <taxon>CS clade</taxon>
        <taxon>Chlamydomonadales</taxon>
        <taxon>Volvocaceae</taxon>
        <taxon>Gonium</taxon>
    </lineage>
</organism>
<reference evidence="3" key="1">
    <citation type="journal article" date="2016" name="Nat. Commun.">
        <title>The Gonium pectorale genome demonstrates co-option of cell cycle regulation during the evolution of multicellularity.</title>
        <authorList>
            <person name="Hanschen E.R."/>
            <person name="Marriage T.N."/>
            <person name="Ferris P.J."/>
            <person name="Hamaji T."/>
            <person name="Toyoda A."/>
            <person name="Fujiyama A."/>
            <person name="Neme R."/>
            <person name="Noguchi H."/>
            <person name="Minakuchi Y."/>
            <person name="Suzuki M."/>
            <person name="Kawai-Toyooka H."/>
            <person name="Smith D.R."/>
            <person name="Sparks H."/>
            <person name="Anderson J."/>
            <person name="Bakaric R."/>
            <person name="Luria V."/>
            <person name="Karger A."/>
            <person name="Kirschner M.W."/>
            <person name="Durand P.M."/>
            <person name="Michod R.E."/>
            <person name="Nozaki H."/>
            <person name="Olson B.J."/>
        </authorList>
    </citation>
    <scope>NUCLEOTIDE SEQUENCE [LARGE SCALE GENOMIC DNA]</scope>
    <source>
        <strain evidence="3">NIES-2863</strain>
    </source>
</reference>
<evidence type="ECO:0000313" key="3">
    <source>
        <dbReference type="Proteomes" id="UP000075714"/>
    </source>
</evidence>
<comment type="caution">
    <text evidence="2">The sequence shown here is derived from an EMBL/GenBank/DDBJ whole genome shotgun (WGS) entry which is preliminary data.</text>
</comment>
<name>A0A150H146_GONPE</name>
<keyword evidence="3" id="KW-1185">Reference proteome</keyword>
<feature type="compositionally biased region" description="Basic and acidic residues" evidence="1">
    <location>
        <begin position="105"/>
        <end position="118"/>
    </location>
</feature>
<dbReference type="EMBL" id="LSYV01000003">
    <property type="protein sequence ID" value="KXZ55877.1"/>
    <property type="molecule type" value="Genomic_DNA"/>
</dbReference>
<feature type="region of interest" description="Disordered" evidence="1">
    <location>
        <begin position="103"/>
        <end position="187"/>
    </location>
</feature>
<dbReference type="OrthoDB" id="546578at2759"/>
<gene>
    <name evidence="2" type="ORF">GPECTOR_2g1428</name>
</gene>
<evidence type="ECO:0000313" key="2">
    <source>
        <dbReference type="EMBL" id="KXZ55877.1"/>
    </source>
</evidence>
<protein>
    <submittedName>
        <fullName evidence="2">Uncharacterized protein</fullName>
    </submittedName>
</protein>
<dbReference type="AlphaFoldDB" id="A0A150H146"/>